<keyword evidence="1" id="KW-0732">Signal</keyword>
<accession>A0ABM8TFA0</accession>
<protein>
    <recommendedName>
        <fullName evidence="4">Lipoprotein</fullName>
    </recommendedName>
</protein>
<gene>
    <name evidence="2" type="ORF">LMG26411_02200</name>
</gene>
<dbReference type="RefSeq" id="WP_211953298.1">
    <property type="nucleotide sequence ID" value="NZ_CAJPVI010000011.1"/>
</dbReference>
<organism evidence="2 3">
    <name type="scientific">Cupriavidus numazuensis</name>
    <dbReference type="NCBI Taxonomy" id="221992"/>
    <lineage>
        <taxon>Bacteria</taxon>
        <taxon>Pseudomonadati</taxon>
        <taxon>Pseudomonadota</taxon>
        <taxon>Betaproteobacteria</taxon>
        <taxon>Burkholderiales</taxon>
        <taxon>Burkholderiaceae</taxon>
        <taxon>Cupriavidus</taxon>
    </lineage>
</organism>
<reference evidence="2 3" key="1">
    <citation type="submission" date="2021-03" db="EMBL/GenBank/DDBJ databases">
        <authorList>
            <person name="Peeters C."/>
        </authorList>
    </citation>
    <scope>NUCLEOTIDE SEQUENCE [LARGE SCALE GENOMIC DNA]</scope>
    <source>
        <strain evidence="2 3">LMG 26411</strain>
    </source>
</reference>
<feature type="chain" id="PRO_5047201514" description="Lipoprotein" evidence="1">
    <location>
        <begin position="18"/>
        <end position="55"/>
    </location>
</feature>
<keyword evidence="3" id="KW-1185">Reference proteome</keyword>
<feature type="signal peptide" evidence="1">
    <location>
        <begin position="1"/>
        <end position="17"/>
    </location>
</feature>
<evidence type="ECO:0000313" key="2">
    <source>
        <dbReference type="EMBL" id="CAG2142370.1"/>
    </source>
</evidence>
<dbReference type="EMBL" id="CAJPVI010000011">
    <property type="protein sequence ID" value="CAG2142370.1"/>
    <property type="molecule type" value="Genomic_DNA"/>
</dbReference>
<evidence type="ECO:0008006" key="4">
    <source>
        <dbReference type="Google" id="ProtNLM"/>
    </source>
</evidence>
<evidence type="ECO:0000313" key="3">
    <source>
        <dbReference type="Proteomes" id="UP000672657"/>
    </source>
</evidence>
<proteinExistence type="predicted"/>
<sequence>MNSLLCIGFAALMLACAGCRDTGADADYPSDHAMTAIAGTGALANGDQHSLYLLR</sequence>
<name>A0ABM8TFA0_9BURK</name>
<dbReference type="Proteomes" id="UP000672657">
    <property type="component" value="Unassembled WGS sequence"/>
</dbReference>
<comment type="caution">
    <text evidence="2">The sequence shown here is derived from an EMBL/GenBank/DDBJ whole genome shotgun (WGS) entry which is preliminary data.</text>
</comment>
<evidence type="ECO:0000256" key="1">
    <source>
        <dbReference type="SAM" id="SignalP"/>
    </source>
</evidence>